<keyword evidence="4" id="KW-0833">Ubl conjugation pathway</keyword>
<evidence type="ECO:0000259" key="7">
    <source>
        <dbReference type="PROSITE" id="PS51284"/>
    </source>
</evidence>
<dbReference type="PANTHER" id="PTHR12936">
    <property type="entry name" value="ANAPHASE-PROMOTING COMPLEX 10"/>
    <property type="match status" value="1"/>
</dbReference>
<dbReference type="InParanoid" id="A0A1D8PE86"/>
<feature type="compositionally biased region" description="Low complexity" evidence="6">
    <location>
        <begin position="136"/>
        <end position="154"/>
    </location>
</feature>
<name>A0A1D8PE86_CANAL</name>
<protein>
    <submittedName>
        <fullName evidence="9">Anaphase promoting complex subunit</fullName>
    </submittedName>
</protein>
<sequence>MNTSGYWDQSSNNNTSFSQHEVRSQRELSQEEIRESLLLSSSITDSSFHHHHHHNHPHNHNHLIHAIDEESSNYSGSQNHVGNNLFGVGDDEEDEEEDDDDAYIEGDVRMRHSGISLDEVVYEENENDADNIIEDQSNQSANPSYNSNNNNNNNAEQTQPSLEQIQRVYYSKGLQELEELQLFDLSPLATWKLSSWKQGFGLKQLRDDSPDSYWQSDGSNTGNSGNDDNNSNQSQNPNNSMLLNQLSNPHSITIQFSKKVALERISIFTNYSLDESYTPSRIKIMAGSSEGWDLIEVCTVNFDQPVGWSHIIFNGIRADGVLKCFLIKIIILANHQEGKDSHIRAIRCFGKKSSTSNQIRYANVANDNDYNIHDSNDSLHHSEMLRDLSLATTGTSAAGMSNLSGFSLNNRIISGLSNKEEEELQHEDQGLIDRNLEEGNTSNDINSEESSKIIKNVTNVIGFNTGFQSLELKSISSIR</sequence>
<keyword evidence="5" id="KW-0131">Cell cycle</keyword>
<feature type="compositionally biased region" description="Basic and acidic residues" evidence="6">
    <location>
        <begin position="20"/>
        <end position="29"/>
    </location>
</feature>
<feature type="region of interest" description="Disordered" evidence="6">
    <location>
        <begin position="71"/>
        <end position="107"/>
    </location>
</feature>
<dbReference type="FunFam" id="2.60.120.260:FF:000292">
    <property type="entry name" value="Anaphase promoting complex subunit"/>
    <property type="match status" value="1"/>
</dbReference>
<dbReference type="CDD" id="cd08366">
    <property type="entry name" value="APC10"/>
    <property type="match status" value="1"/>
</dbReference>
<feature type="region of interest" description="Disordered" evidence="6">
    <location>
        <begin position="136"/>
        <end position="160"/>
    </location>
</feature>
<dbReference type="GO" id="GO:0070979">
    <property type="term" value="P:protein K11-linked ubiquitination"/>
    <property type="evidence" value="ECO:0000318"/>
    <property type="project" value="GO_Central"/>
</dbReference>
<dbReference type="VEuPathDB" id="FungiDB:C1_07850C_A"/>
<dbReference type="SMART" id="SM01337">
    <property type="entry name" value="APC10"/>
    <property type="match status" value="1"/>
</dbReference>
<dbReference type="AlphaFoldDB" id="A0A1D8PE86"/>
<dbReference type="STRING" id="237561.A0A1D8PE86"/>
<dbReference type="Proteomes" id="UP000000559">
    <property type="component" value="Chromosome 1"/>
</dbReference>
<dbReference type="eggNOG" id="KOG3437">
    <property type="taxonomic scope" value="Eukaryota"/>
</dbReference>
<feature type="domain" description="DOC" evidence="7">
    <location>
        <begin position="161"/>
        <end position="375"/>
    </location>
</feature>
<keyword evidence="3" id="KW-0498">Mitosis</keyword>
<dbReference type="SUPFAM" id="SSF49785">
    <property type="entry name" value="Galactose-binding domain-like"/>
    <property type="match status" value="1"/>
</dbReference>
<proteinExistence type="inferred from homology"/>
<keyword evidence="2" id="KW-0132">Cell division</keyword>
<reference evidence="9 10" key="2">
    <citation type="journal article" date="2007" name="Genome Biol.">
        <title>Assembly of the Candida albicans genome into sixteen supercontigs aligned on the eight chromosomes.</title>
        <authorList>
            <person name="van het Hoog M."/>
            <person name="Rast T.J."/>
            <person name="Martchenko M."/>
            <person name="Grindle S."/>
            <person name="Dignard D."/>
            <person name="Hogues H."/>
            <person name="Cuomo C."/>
            <person name="Berriman M."/>
            <person name="Scherer S."/>
            <person name="Magee B.B."/>
            <person name="Whiteway M."/>
            <person name="Chibana H."/>
            <person name="Nantel A."/>
            <person name="Magee P.T."/>
        </authorList>
    </citation>
    <scope>GENOME REANNOTATION</scope>
    <source>
        <strain evidence="10">SC5314 / ATCC MYA-2876</strain>
    </source>
</reference>
<feature type="compositionally biased region" description="Low complexity" evidence="6">
    <location>
        <begin position="216"/>
        <end position="242"/>
    </location>
</feature>
<evidence type="ECO:0000256" key="6">
    <source>
        <dbReference type="SAM" id="MobiDB-lite"/>
    </source>
</evidence>
<dbReference type="RefSeq" id="XP_717594.2">
    <property type="nucleotide sequence ID" value="XM_712501.2"/>
</dbReference>
<evidence type="ECO:0000256" key="3">
    <source>
        <dbReference type="ARBA" id="ARBA00022776"/>
    </source>
</evidence>
<feature type="compositionally biased region" description="Acidic residues" evidence="6">
    <location>
        <begin position="89"/>
        <end position="104"/>
    </location>
</feature>
<feature type="compositionally biased region" description="Polar residues" evidence="6">
    <location>
        <begin position="72"/>
        <end position="82"/>
    </location>
</feature>
<keyword evidence="10" id="KW-1185">Reference proteome</keyword>
<gene>
    <name evidence="9" type="ordered locus">CAALFM_C107850CA</name>
    <name evidence="8" type="ordered locus">orf19.12523</name>
</gene>
<evidence type="ECO:0000313" key="10">
    <source>
        <dbReference type="Proteomes" id="UP000000559"/>
    </source>
</evidence>
<feature type="region of interest" description="Disordered" evidence="6">
    <location>
        <begin position="1"/>
        <end position="29"/>
    </location>
</feature>
<dbReference type="PANTHER" id="PTHR12936:SF0">
    <property type="entry name" value="ANAPHASE-PROMOTING COMPLEX SUBUNIT 10"/>
    <property type="match status" value="1"/>
</dbReference>
<evidence type="ECO:0000256" key="2">
    <source>
        <dbReference type="ARBA" id="ARBA00022618"/>
    </source>
</evidence>
<dbReference type="GO" id="GO:0005680">
    <property type="term" value="C:anaphase-promoting complex"/>
    <property type="evidence" value="ECO:0000318"/>
    <property type="project" value="GO_Central"/>
</dbReference>
<dbReference type="GO" id="GO:0051301">
    <property type="term" value="P:cell division"/>
    <property type="evidence" value="ECO:0007669"/>
    <property type="project" value="UniProtKB-KW"/>
</dbReference>
<dbReference type="Pfam" id="PF03256">
    <property type="entry name" value="ANAPC10"/>
    <property type="match status" value="2"/>
</dbReference>
<dbReference type="InterPro" id="IPR016901">
    <property type="entry name" value="APC10/Doc1"/>
</dbReference>
<dbReference type="PROSITE" id="PS51284">
    <property type="entry name" value="DOC"/>
    <property type="match status" value="1"/>
</dbReference>
<dbReference type="CGD" id="CAL0000181158">
    <property type="gene designation" value="orf19.12523"/>
</dbReference>
<organism evidence="9 10">
    <name type="scientific">Candida albicans (strain SC5314 / ATCC MYA-2876)</name>
    <name type="common">Yeast</name>
    <dbReference type="NCBI Taxonomy" id="237561"/>
    <lineage>
        <taxon>Eukaryota</taxon>
        <taxon>Fungi</taxon>
        <taxon>Dikarya</taxon>
        <taxon>Ascomycota</taxon>
        <taxon>Saccharomycotina</taxon>
        <taxon>Pichiomycetes</taxon>
        <taxon>Debaryomycetaceae</taxon>
        <taxon>Candida/Lodderomyces clade</taxon>
        <taxon>Candida</taxon>
    </lineage>
</organism>
<dbReference type="OrthoDB" id="24948at2759"/>
<dbReference type="GO" id="GO:0031145">
    <property type="term" value="P:anaphase-promoting complex-dependent catabolic process"/>
    <property type="evidence" value="ECO:0007669"/>
    <property type="project" value="InterPro"/>
</dbReference>
<dbReference type="EMBL" id="CP017623">
    <property type="protein sequence ID" value="AOW26426.1"/>
    <property type="molecule type" value="Genomic_DNA"/>
</dbReference>
<dbReference type="Gene3D" id="2.60.120.260">
    <property type="entry name" value="Galactose-binding domain-like"/>
    <property type="match status" value="1"/>
</dbReference>
<feature type="compositionally biased region" description="Polar residues" evidence="6">
    <location>
        <begin position="1"/>
        <end position="19"/>
    </location>
</feature>
<accession>A0A1D8PE86</accession>
<evidence type="ECO:0000256" key="4">
    <source>
        <dbReference type="ARBA" id="ARBA00022786"/>
    </source>
</evidence>
<dbReference type="KEGG" id="cal:CAALFM_C107850CA"/>
<reference evidence="9 10" key="3">
    <citation type="journal article" date="2013" name="Genome Biol.">
        <title>Assembly of a phased diploid Candida albicans genome facilitates allele-specific measurements and provides a simple model for repeat and indel structure.</title>
        <authorList>
            <person name="Muzzey D."/>
            <person name="Schwartz K."/>
            <person name="Weissman J.S."/>
            <person name="Sherlock G."/>
        </authorList>
    </citation>
    <scope>NUCLEOTIDE SEQUENCE [LARGE SCALE GENOMIC DNA]</scope>
    <source>
        <strain evidence="10">SC5314 / ATCC MYA-2876</strain>
    </source>
</reference>
<dbReference type="GeneID" id="3640739"/>
<dbReference type="InterPro" id="IPR008979">
    <property type="entry name" value="Galactose-bd-like_sf"/>
</dbReference>
<dbReference type="SMR" id="A0A1D8PE86"/>
<evidence type="ECO:0000313" key="9">
    <source>
        <dbReference type="EMBL" id="AOW26426.1"/>
    </source>
</evidence>
<reference evidence="9 10" key="1">
    <citation type="journal article" date="2004" name="Proc. Natl. Acad. Sci. U.S.A.">
        <title>The diploid genome sequence of Candida albicans.</title>
        <authorList>
            <person name="Jones T."/>
            <person name="Federspiel N.A."/>
            <person name="Chibana H."/>
            <person name="Dungan J."/>
            <person name="Kalman S."/>
            <person name="Magee B.B."/>
            <person name="Newport G."/>
            <person name="Thorstenson Y.R."/>
            <person name="Agabian N."/>
            <person name="Magee P.T."/>
            <person name="Davis R.W."/>
            <person name="Scherer S."/>
        </authorList>
    </citation>
    <scope>NUCLEOTIDE SEQUENCE [LARGE SCALE GENOMIC DNA]</scope>
    <source>
        <strain evidence="10">SC5314 / ATCC MYA-2876</strain>
    </source>
</reference>
<dbReference type="InterPro" id="IPR004939">
    <property type="entry name" value="APC_su10/DOC_dom"/>
</dbReference>
<comment type="similarity">
    <text evidence="1">Belongs to the APC10 family.</text>
</comment>
<evidence type="ECO:0000313" key="8">
    <source>
        <dbReference type="CGD" id="CAL0000181158"/>
    </source>
</evidence>
<feature type="region of interest" description="Disordered" evidence="6">
    <location>
        <begin position="207"/>
        <end position="242"/>
    </location>
</feature>
<evidence type="ECO:0000256" key="5">
    <source>
        <dbReference type="ARBA" id="ARBA00023306"/>
    </source>
</evidence>
<evidence type="ECO:0000256" key="1">
    <source>
        <dbReference type="ARBA" id="ARBA00006762"/>
    </source>
</evidence>